<dbReference type="OrthoDB" id="9804026at2"/>
<dbReference type="PANTHER" id="PTHR43420">
    <property type="entry name" value="ACETYLTRANSFERASE"/>
    <property type="match status" value="1"/>
</dbReference>
<sequence length="148" mass="16006">MTLSLPDLIFQVTGVESAPLLAALHEEAFAGGEVWDADSFTSLLGLPGTEALVVLKGNEPAGFILTRAVMDETEVLTLAVRPSFRRLGLGKSLVEQILPKGKIFLEVSISNNAAKKLYDRCGFIKAGYRRCYYRDGSDALVLVSTPSE</sequence>
<evidence type="ECO:0000313" key="5">
    <source>
        <dbReference type="Proteomes" id="UP000077786"/>
    </source>
</evidence>
<evidence type="ECO:0000256" key="2">
    <source>
        <dbReference type="ARBA" id="ARBA00023315"/>
    </source>
</evidence>
<keyword evidence="1 4" id="KW-0808">Transferase</keyword>
<evidence type="ECO:0000256" key="1">
    <source>
        <dbReference type="ARBA" id="ARBA00022679"/>
    </source>
</evidence>
<dbReference type="PATRIC" id="fig|38307.3.peg.1936"/>
<dbReference type="Pfam" id="PF00583">
    <property type="entry name" value="Acetyltransf_1"/>
    <property type="match status" value="1"/>
</dbReference>
<accession>A0A1B6VJ93</accession>
<dbReference type="Proteomes" id="UP000077786">
    <property type="component" value="Unassembled WGS sequence"/>
</dbReference>
<gene>
    <name evidence="4" type="ORF">A0123_01876</name>
</gene>
<dbReference type="GO" id="GO:0016747">
    <property type="term" value="F:acyltransferase activity, transferring groups other than amino-acyl groups"/>
    <property type="evidence" value="ECO:0007669"/>
    <property type="project" value="InterPro"/>
</dbReference>
<dbReference type="PROSITE" id="PS51186">
    <property type="entry name" value="GNAT"/>
    <property type="match status" value="1"/>
</dbReference>
<name>A0A1B6VJ93_9PROT</name>
<evidence type="ECO:0000259" key="3">
    <source>
        <dbReference type="PROSITE" id="PS51186"/>
    </source>
</evidence>
<comment type="caution">
    <text evidence="4">The sequence shown here is derived from an EMBL/GenBank/DDBJ whole genome shotgun (WGS) entry which is preliminary data.</text>
</comment>
<feature type="domain" description="N-acetyltransferase" evidence="3">
    <location>
        <begin position="7"/>
        <end position="147"/>
    </location>
</feature>
<dbReference type="SUPFAM" id="SSF55729">
    <property type="entry name" value="Acyl-CoA N-acyltransferases (Nat)"/>
    <property type="match status" value="1"/>
</dbReference>
<dbReference type="RefSeq" id="WP_064274616.1">
    <property type="nucleotide sequence ID" value="NZ_LUTU01000008.1"/>
</dbReference>
<proteinExistence type="predicted"/>
<dbReference type="EMBL" id="LUTU01000008">
    <property type="protein sequence ID" value="OAJ67280.1"/>
    <property type="molecule type" value="Genomic_DNA"/>
</dbReference>
<dbReference type="InterPro" id="IPR050680">
    <property type="entry name" value="YpeA/RimI_acetyltransf"/>
</dbReference>
<dbReference type="Gene3D" id="3.40.630.30">
    <property type="match status" value="1"/>
</dbReference>
<dbReference type="InterPro" id="IPR000182">
    <property type="entry name" value="GNAT_dom"/>
</dbReference>
<dbReference type="AlphaFoldDB" id="A0A1B6VJ93"/>
<dbReference type="PANTHER" id="PTHR43420:SF44">
    <property type="entry name" value="ACETYLTRANSFERASE YPEA"/>
    <property type="match status" value="1"/>
</dbReference>
<organism evidence="4 5">
    <name type="scientific">Gluconobacter cerinus</name>
    <dbReference type="NCBI Taxonomy" id="38307"/>
    <lineage>
        <taxon>Bacteria</taxon>
        <taxon>Pseudomonadati</taxon>
        <taxon>Pseudomonadota</taxon>
        <taxon>Alphaproteobacteria</taxon>
        <taxon>Acetobacterales</taxon>
        <taxon>Acetobacteraceae</taxon>
        <taxon>Gluconobacter</taxon>
    </lineage>
</organism>
<dbReference type="CDD" id="cd04301">
    <property type="entry name" value="NAT_SF"/>
    <property type="match status" value="1"/>
</dbReference>
<keyword evidence="2" id="KW-0012">Acyltransferase</keyword>
<evidence type="ECO:0000313" key="4">
    <source>
        <dbReference type="EMBL" id="OAJ67280.1"/>
    </source>
</evidence>
<protein>
    <submittedName>
        <fullName evidence="4">Alanine acetyltransferase</fullName>
    </submittedName>
</protein>
<dbReference type="InterPro" id="IPR016181">
    <property type="entry name" value="Acyl_CoA_acyltransferase"/>
</dbReference>
<reference evidence="4 5" key="1">
    <citation type="submission" date="2016-03" db="EMBL/GenBank/DDBJ databases">
        <title>Draft genome sequence of Gluconobacter cerinus strain CECT 9110.</title>
        <authorList>
            <person name="Sainz F."/>
            <person name="Mas A."/>
            <person name="Torija M.J."/>
        </authorList>
    </citation>
    <scope>NUCLEOTIDE SEQUENCE [LARGE SCALE GENOMIC DNA]</scope>
    <source>
        <strain evidence="4 5">CECT 9110</strain>
    </source>
</reference>